<sequence>MITEFNIYLALFLGFILLTLSIRLGIALSQSN</sequence>
<keyword evidence="2" id="KW-0934">Plastid</keyword>
<reference evidence="2" key="1">
    <citation type="submission" date="2018-08" db="EMBL/GenBank/DDBJ databases">
        <title>Comparative Plastid Genomics of Synurophyceae: Evolutionary Evidence of Lateral Gene Transfer and Inverted Repeat Dynamics.</title>
        <authorList>
            <person name="Kim J.I."/>
            <person name="Shin H."/>
            <person name="Skaloud P."/>
            <person name="Jung J."/>
            <person name="Yoon H.S."/>
            <person name="Archibald J.M."/>
            <person name="Shin W."/>
        </authorList>
    </citation>
    <scope>NUCLEOTIDE SEQUENCE</scope>
    <source>
        <strain evidence="2">FBCC200022</strain>
    </source>
</reference>
<evidence type="ECO:0000313" key="2">
    <source>
        <dbReference type="EMBL" id="AYO28324.1"/>
    </source>
</evidence>
<evidence type="ECO:0000256" key="1">
    <source>
        <dbReference type="SAM" id="Phobius"/>
    </source>
</evidence>
<gene>
    <name evidence="2" type="primary">psaM</name>
</gene>
<accession>A0A3G2QZ14</accession>
<organism evidence="2">
    <name type="scientific">Synura sphagnicola</name>
    <dbReference type="NCBI Taxonomy" id="52556"/>
    <lineage>
        <taxon>Eukaryota</taxon>
        <taxon>Sar</taxon>
        <taxon>Stramenopiles</taxon>
        <taxon>Ochrophyta</taxon>
        <taxon>Synurophyceae</taxon>
        <taxon>Synurales</taxon>
        <taxon>Mallomonadaceae</taxon>
        <taxon>Synura</taxon>
    </lineage>
</organism>
<feature type="transmembrane region" description="Helical" evidence="1">
    <location>
        <begin position="6"/>
        <end position="26"/>
    </location>
</feature>
<dbReference type="EMBL" id="MH795129">
    <property type="protein sequence ID" value="AYO28324.1"/>
    <property type="molecule type" value="Genomic_DNA"/>
</dbReference>
<proteinExistence type="predicted"/>
<dbReference type="AlphaFoldDB" id="A0A3G2QZ14"/>
<keyword evidence="1" id="KW-0472">Membrane</keyword>
<name>A0A3G2QZ14_9STRA</name>
<protein>
    <submittedName>
        <fullName evidence="2">Photosystem I subunit XII</fullName>
    </submittedName>
</protein>
<geneLocation type="plastid" evidence="2"/>
<keyword evidence="1" id="KW-1133">Transmembrane helix</keyword>
<keyword evidence="1" id="KW-0812">Transmembrane</keyword>
<dbReference type="EMBL" id="MH795129">
    <property type="protein sequence ID" value="AYO28294.1"/>
    <property type="molecule type" value="Genomic_DNA"/>
</dbReference>